<feature type="chain" id="PRO_5047054521" evidence="1">
    <location>
        <begin position="27"/>
        <end position="356"/>
    </location>
</feature>
<sequence length="356" mass="39476">MYRFSSPTYLVAALGLTACVSTSVLASAVPADKFDLSQWKITLPMDADGNGKVDEIDVREIQNYQHPDYFYLDADGNMVFTVPNKASTTSGSSNTRSELRQMIRGTNKKIKTKAPANNFALAAHPNAKEFGAIGGKMEATLKVNHVAVEAGYPEKFPAYSVVVGQIHAGKDKKLIAEGNGFGWGNEPIKIYYKKFPNHDKGSVFWNYERNLEKDNPVRMDIAHPVWGNTWENPANPGDKGISLGEEFSYVINVHENTMYLTFTAEGHPTVEYEIDLSNNVDPNGKVDDKDHPKGYTGDWNYFKAGAYNQCSTKDDPGFWYTKCPGTGNWKEDKAAGHYTSVTFSKLELSPSEKPAK</sequence>
<accession>A0ABS7EHY0</accession>
<gene>
    <name evidence="3" type="ORF">K0504_12685</name>
</gene>
<dbReference type="EMBL" id="JAHZSS010000016">
    <property type="protein sequence ID" value="MBW8191895.1"/>
    <property type="molecule type" value="Genomic_DNA"/>
</dbReference>
<evidence type="ECO:0000313" key="3">
    <source>
        <dbReference type="EMBL" id="MBW8191895.1"/>
    </source>
</evidence>
<keyword evidence="4" id="KW-1185">Reference proteome</keyword>
<dbReference type="Gene3D" id="2.60.120.200">
    <property type="match status" value="1"/>
</dbReference>
<evidence type="ECO:0000256" key="1">
    <source>
        <dbReference type="SAM" id="SignalP"/>
    </source>
</evidence>
<dbReference type="InterPro" id="IPR013320">
    <property type="entry name" value="ConA-like_dom_sf"/>
</dbReference>
<dbReference type="SUPFAM" id="SSF49899">
    <property type="entry name" value="Concanavalin A-like lectins/glucanases"/>
    <property type="match status" value="1"/>
</dbReference>
<name>A0ABS7EHY0_9GAMM</name>
<dbReference type="GO" id="GO:0016829">
    <property type="term" value="F:lyase activity"/>
    <property type="evidence" value="ECO:0007669"/>
    <property type="project" value="UniProtKB-KW"/>
</dbReference>
<evidence type="ECO:0000313" key="4">
    <source>
        <dbReference type="Proteomes" id="UP001166251"/>
    </source>
</evidence>
<dbReference type="RefSeq" id="WP_220104571.1">
    <property type="nucleotide sequence ID" value="NZ_JAHZSS010000016.1"/>
</dbReference>
<comment type="caution">
    <text evidence="3">The sequence shown here is derived from an EMBL/GenBank/DDBJ whole genome shotgun (WGS) entry which is preliminary data.</text>
</comment>
<dbReference type="InterPro" id="IPR018247">
    <property type="entry name" value="EF_Hand_1_Ca_BS"/>
</dbReference>
<feature type="signal peptide" evidence="1">
    <location>
        <begin position="1"/>
        <end position="26"/>
    </location>
</feature>
<keyword evidence="1" id="KW-0732">Signal</keyword>
<proteinExistence type="predicted"/>
<keyword evidence="3" id="KW-0456">Lyase</keyword>
<dbReference type="PROSITE" id="PS00018">
    <property type="entry name" value="EF_HAND_1"/>
    <property type="match status" value="1"/>
</dbReference>
<dbReference type="Pfam" id="PF08787">
    <property type="entry name" value="Alginate_lyase2"/>
    <property type="match status" value="1"/>
</dbReference>
<dbReference type="PROSITE" id="PS51257">
    <property type="entry name" value="PROKAR_LIPOPROTEIN"/>
    <property type="match status" value="1"/>
</dbReference>
<evidence type="ECO:0000259" key="2">
    <source>
        <dbReference type="Pfam" id="PF08787"/>
    </source>
</evidence>
<protein>
    <submittedName>
        <fullName evidence="3">Polysaccharide lyase family 7 protein</fullName>
    </submittedName>
</protein>
<dbReference type="InterPro" id="IPR014895">
    <property type="entry name" value="Alginate_lyase_2"/>
</dbReference>
<dbReference type="Proteomes" id="UP001166251">
    <property type="component" value="Unassembled WGS sequence"/>
</dbReference>
<reference evidence="3" key="1">
    <citation type="submission" date="2021-07" db="EMBL/GenBank/DDBJ databases">
        <title>Neiella marina sp. nov., isolated from the intestinal content of sea cucumber Apostichopus japonicus.</title>
        <authorList>
            <person name="Bai X."/>
        </authorList>
    </citation>
    <scope>NUCLEOTIDE SEQUENCE</scope>
    <source>
        <strain evidence="3">126</strain>
    </source>
</reference>
<feature type="domain" description="Alginate lyase 2" evidence="2">
    <location>
        <begin position="34"/>
        <end position="349"/>
    </location>
</feature>
<organism evidence="3 4">
    <name type="scientific">Neiella holothuriorum</name>
    <dbReference type="NCBI Taxonomy" id="2870530"/>
    <lineage>
        <taxon>Bacteria</taxon>
        <taxon>Pseudomonadati</taxon>
        <taxon>Pseudomonadota</taxon>
        <taxon>Gammaproteobacteria</taxon>
        <taxon>Alteromonadales</taxon>
        <taxon>Echinimonadaceae</taxon>
        <taxon>Neiella</taxon>
    </lineage>
</organism>